<dbReference type="EMBL" id="KN818225">
    <property type="protein sequence ID" value="KIL69564.1"/>
    <property type="molecule type" value="Genomic_DNA"/>
</dbReference>
<gene>
    <name evidence="3" type="ORF">M378DRAFT_69148</name>
</gene>
<feature type="domain" description="AB hydrolase-1" evidence="2">
    <location>
        <begin position="366"/>
        <end position="476"/>
    </location>
</feature>
<dbReference type="AlphaFoldDB" id="A0A0C2TQN9"/>
<keyword evidence="4" id="KW-1185">Reference proteome</keyword>
<dbReference type="Gene3D" id="3.40.50.1820">
    <property type="entry name" value="alpha/beta hydrolase"/>
    <property type="match status" value="1"/>
</dbReference>
<reference evidence="3 4" key="1">
    <citation type="submission" date="2014-04" db="EMBL/GenBank/DDBJ databases">
        <title>Evolutionary Origins and Diversification of the Mycorrhizal Mutualists.</title>
        <authorList>
            <consortium name="DOE Joint Genome Institute"/>
            <consortium name="Mycorrhizal Genomics Consortium"/>
            <person name="Kohler A."/>
            <person name="Kuo A."/>
            <person name="Nagy L.G."/>
            <person name="Floudas D."/>
            <person name="Copeland A."/>
            <person name="Barry K.W."/>
            <person name="Cichocki N."/>
            <person name="Veneault-Fourrey C."/>
            <person name="LaButti K."/>
            <person name="Lindquist E.A."/>
            <person name="Lipzen A."/>
            <person name="Lundell T."/>
            <person name="Morin E."/>
            <person name="Murat C."/>
            <person name="Riley R."/>
            <person name="Ohm R."/>
            <person name="Sun H."/>
            <person name="Tunlid A."/>
            <person name="Henrissat B."/>
            <person name="Grigoriev I.V."/>
            <person name="Hibbett D.S."/>
            <person name="Martin F."/>
        </authorList>
    </citation>
    <scope>NUCLEOTIDE SEQUENCE [LARGE SCALE GENOMIC DNA]</scope>
    <source>
        <strain evidence="3 4">Koide BX008</strain>
    </source>
</reference>
<sequence>MLTPPSDATDWRVELSSSWKVLGPFPVHAREQHYLSPAYPIDLSEPIDWSKSWPSSYADGGSVVWTNANSDPKGNINISFPNIRWASLRATEGWAALQYHSVLWTQLTLYPPAEPRELPNLLVQLNQASFFSVTPNHDELPGGQSTTKWYQGNIYNLDGHIPQSVELPTKPSLRSPTTYNLFVSGDYEIRLFGDPRSEGTESPTLRFNLSVEVEEPVEMVIRAVNQDVLCDFVEGIAFGDTIGLGLRSIAGWWTVESVTVLEPPPNSSFSIRLLNEIRIAPSQTRVVPLVITQQAPVFSSELSLFVKVRCGELEQAITVVLPIRQLERWDAQTYEPIKSTYLYPTHAPTHFIAIPPKCPHPQRHCPPILALHGAGVDVVHEVFWADALPRQRNSWIVIPTGRTSWGFDWHGPSAQDAWATIEGLARILDRNEQWRIWRYASNKPVVVLGHSNGGQGAWYLASRYPDRVLGVVPAAAYIKSQAYIPLSWSRSAHFIDPTLRAILESALTPDDNDLHLTNLSDKPICAIHGGDDENVPVWHTREAISVLKTWASSPDMIYREDKGQPHWYSSVFRNDEVQSFLEKVLQEPEKPTPTKFTITTTSPAESGALHGWRIEQLTVPSRLARMQIEKVGYDKIKVSTLNVHLFSLDWEQCSVSSLVVDGAEIVIKDHVPANNVVRIERIQAKGWCICQSNQEDDPYTQQSGRLQLILTATGPITFIIQTKDSYEFSIALRLTHDLQQFHRLDAQILDEQEALQLGHDFFTGQNIVVIGNPAMEFVQRILSFRKTPFSLQGSILTLNGESLLLETFSAALFLHPPLRGVHGLLLFMLSSSIAGLERAMRLFPIRTGVPVPDWILIGRDADTLGAAGVQAAGVWGRQWCWNQMASWTAMGLDRD</sequence>
<evidence type="ECO:0000313" key="4">
    <source>
        <dbReference type="Proteomes" id="UP000054549"/>
    </source>
</evidence>
<dbReference type="OrthoDB" id="449091at2759"/>
<dbReference type="SUPFAM" id="SSF53474">
    <property type="entry name" value="alpha/beta-Hydrolases"/>
    <property type="match status" value="1"/>
</dbReference>
<name>A0A0C2TQN9_AMAMK</name>
<dbReference type="InterPro" id="IPR029058">
    <property type="entry name" value="AB_hydrolase_fold"/>
</dbReference>
<accession>A0A0C2TQN9</accession>
<dbReference type="InterPro" id="IPR050955">
    <property type="entry name" value="Plant_Biomass_Hydrol_Est"/>
</dbReference>
<dbReference type="InParanoid" id="A0A0C2TQN9"/>
<dbReference type="HOGENOM" id="CLU_014627_0_0_1"/>
<evidence type="ECO:0000256" key="1">
    <source>
        <dbReference type="ARBA" id="ARBA00022729"/>
    </source>
</evidence>
<dbReference type="Proteomes" id="UP000054549">
    <property type="component" value="Unassembled WGS sequence"/>
</dbReference>
<dbReference type="PANTHER" id="PTHR43037:SF4">
    <property type="entry name" value="PEPTIDASE S9 PROLYL OLIGOPEPTIDASE CATALYTIC DOMAIN-CONTAINING PROTEIN"/>
    <property type="match status" value="1"/>
</dbReference>
<keyword evidence="1" id="KW-0732">Signal</keyword>
<dbReference type="STRING" id="946122.A0A0C2TQN9"/>
<dbReference type="InterPro" id="IPR000073">
    <property type="entry name" value="AB_hydrolase_1"/>
</dbReference>
<dbReference type="PANTHER" id="PTHR43037">
    <property type="entry name" value="UNNAMED PRODUCT-RELATED"/>
    <property type="match status" value="1"/>
</dbReference>
<dbReference type="Pfam" id="PF00561">
    <property type="entry name" value="Abhydrolase_1"/>
    <property type="match status" value="1"/>
</dbReference>
<evidence type="ECO:0000313" key="3">
    <source>
        <dbReference type="EMBL" id="KIL69564.1"/>
    </source>
</evidence>
<organism evidence="3 4">
    <name type="scientific">Amanita muscaria (strain Koide BX008)</name>
    <dbReference type="NCBI Taxonomy" id="946122"/>
    <lineage>
        <taxon>Eukaryota</taxon>
        <taxon>Fungi</taxon>
        <taxon>Dikarya</taxon>
        <taxon>Basidiomycota</taxon>
        <taxon>Agaricomycotina</taxon>
        <taxon>Agaricomycetes</taxon>
        <taxon>Agaricomycetidae</taxon>
        <taxon>Agaricales</taxon>
        <taxon>Pluteineae</taxon>
        <taxon>Amanitaceae</taxon>
        <taxon>Amanita</taxon>
    </lineage>
</organism>
<protein>
    <recommendedName>
        <fullName evidence="2">AB hydrolase-1 domain-containing protein</fullName>
    </recommendedName>
</protein>
<proteinExistence type="predicted"/>
<evidence type="ECO:0000259" key="2">
    <source>
        <dbReference type="Pfam" id="PF00561"/>
    </source>
</evidence>